<proteinExistence type="predicted"/>
<name>A0A2K3MI76_TRIPR</name>
<dbReference type="EMBL" id="ASHM01062856">
    <property type="protein sequence ID" value="PNX90449.1"/>
    <property type="molecule type" value="Genomic_DNA"/>
</dbReference>
<evidence type="ECO:0000313" key="1">
    <source>
        <dbReference type="EMBL" id="PNX90449.1"/>
    </source>
</evidence>
<feature type="non-terminal residue" evidence="1">
    <location>
        <position position="216"/>
    </location>
</feature>
<gene>
    <name evidence="1" type="ORF">L195_g046573</name>
</gene>
<dbReference type="Proteomes" id="UP000236291">
    <property type="component" value="Unassembled WGS sequence"/>
</dbReference>
<evidence type="ECO:0000313" key="2">
    <source>
        <dbReference type="Proteomes" id="UP000236291"/>
    </source>
</evidence>
<protein>
    <recommendedName>
        <fullName evidence="3">Retrovirus-related Pol polyprotein from transposon TNT 1-94</fullName>
    </recommendedName>
</protein>
<organism evidence="1 2">
    <name type="scientific">Trifolium pratense</name>
    <name type="common">Red clover</name>
    <dbReference type="NCBI Taxonomy" id="57577"/>
    <lineage>
        <taxon>Eukaryota</taxon>
        <taxon>Viridiplantae</taxon>
        <taxon>Streptophyta</taxon>
        <taxon>Embryophyta</taxon>
        <taxon>Tracheophyta</taxon>
        <taxon>Spermatophyta</taxon>
        <taxon>Magnoliopsida</taxon>
        <taxon>eudicotyledons</taxon>
        <taxon>Gunneridae</taxon>
        <taxon>Pentapetalae</taxon>
        <taxon>rosids</taxon>
        <taxon>fabids</taxon>
        <taxon>Fabales</taxon>
        <taxon>Fabaceae</taxon>
        <taxon>Papilionoideae</taxon>
        <taxon>50 kb inversion clade</taxon>
        <taxon>NPAAA clade</taxon>
        <taxon>Hologalegina</taxon>
        <taxon>IRL clade</taxon>
        <taxon>Trifolieae</taxon>
        <taxon>Trifolium</taxon>
    </lineage>
</organism>
<sequence>MAANNTSDGSKSIFTNYITSPPNYDSWATDIKLWVTGQGYKDHLTTKFDTDKPKWEQIDAQLCSVIKSALHPDIKPIFRPHITCESVWSQAKKLYTNDTQRLYGVGHKLMNIITPKKIEGSISTYLGNVHFALHDFNELLPHAVSSTTEQEKEREQHSTFLMLLSLYGLPEEYAAIHDQILGSATVPDMSTTYAILLRVPAKHSLEPIITPAPGDT</sequence>
<accession>A0A2K3MI76</accession>
<evidence type="ECO:0008006" key="3">
    <source>
        <dbReference type="Google" id="ProtNLM"/>
    </source>
</evidence>
<dbReference type="AlphaFoldDB" id="A0A2K3MI76"/>
<reference evidence="1 2" key="2">
    <citation type="journal article" date="2017" name="Front. Plant Sci.">
        <title>Gene Classification and Mining of Molecular Markers Useful in Red Clover (Trifolium pratense) Breeding.</title>
        <authorList>
            <person name="Istvanek J."/>
            <person name="Dluhosova J."/>
            <person name="Dluhos P."/>
            <person name="Patkova L."/>
            <person name="Nedelnik J."/>
            <person name="Repkova J."/>
        </authorList>
    </citation>
    <scope>NUCLEOTIDE SEQUENCE [LARGE SCALE GENOMIC DNA]</scope>
    <source>
        <strain evidence="2">cv. Tatra</strain>
        <tissue evidence="1">Young leaves</tissue>
    </source>
</reference>
<comment type="caution">
    <text evidence="1">The sequence shown here is derived from an EMBL/GenBank/DDBJ whole genome shotgun (WGS) entry which is preliminary data.</text>
</comment>
<reference evidence="1 2" key="1">
    <citation type="journal article" date="2014" name="Am. J. Bot.">
        <title>Genome assembly and annotation for red clover (Trifolium pratense; Fabaceae).</title>
        <authorList>
            <person name="Istvanek J."/>
            <person name="Jaros M."/>
            <person name="Krenek A."/>
            <person name="Repkova J."/>
        </authorList>
    </citation>
    <scope>NUCLEOTIDE SEQUENCE [LARGE SCALE GENOMIC DNA]</scope>
    <source>
        <strain evidence="2">cv. Tatra</strain>
        <tissue evidence="1">Young leaves</tissue>
    </source>
</reference>